<feature type="domain" description="Aminotransferase class V" evidence="3">
    <location>
        <begin position="35"/>
        <end position="383"/>
    </location>
</feature>
<protein>
    <submittedName>
        <fullName evidence="4">Selenocysteine lyase/cysteine desulfurase</fullName>
    </submittedName>
</protein>
<comment type="caution">
    <text evidence="4">The sequence shown here is derived from an EMBL/GenBank/DDBJ whole genome shotgun (WGS) entry which is preliminary data.</text>
</comment>
<dbReference type="Gene3D" id="3.90.1150.10">
    <property type="entry name" value="Aspartate Aminotransferase, domain 1"/>
    <property type="match status" value="1"/>
</dbReference>
<dbReference type="InterPro" id="IPR015422">
    <property type="entry name" value="PyrdxlP-dep_Trfase_small"/>
</dbReference>
<gene>
    <name evidence="4" type="ORF">J2Z62_000771</name>
</gene>
<dbReference type="PANTHER" id="PTHR43586">
    <property type="entry name" value="CYSTEINE DESULFURASE"/>
    <property type="match status" value="1"/>
</dbReference>
<evidence type="ECO:0000313" key="4">
    <source>
        <dbReference type="EMBL" id="MDQ0514333.1"/>
    </source>
</evidence>
<keyword evidence="2" id="KW-0663">Pyridoxal phosphate</keyword>
<accession>A0ABU0M0F3</accession>
<keyword evidence="5" id="KW-1185">Reference proteome</keyword>
<dbReference type="Gene3D" id="3.40.640.10">
    <property type="entry name" value="Type I PLP-dependent aspartate aminotransferase-like (Major domain)"/>
    <property type="match status" value="1"/>
</dbReference>
<evidence type="ECO:0000313" key="5">
    <source>
        <dbReference type="Proteomes" id="UP001240643"/>
    </source>
</evidence>
<dbReference type="InterPro" id="IPR015421">
    <property type="entry name" value="PyrdxlP-dep_Trfase_major"/>
</dbReference>
<evidence type="ECO:0000256" key="1">
    <source>
        <dbReference type="ARBA" id="ARBA00001933"/>
    </source>
</evidence>
<dbReference type="RefSeq" id="WP_256547789.1">
    <property type="nucleotide sequence ID" value="NZ_CP101809.1"/>
</dbReference>
<dbReference type="PANTHER" id="PTHR43586:SF8">
    <property type="entry name" value="CYSTEINE DESULFURASE 1, CHLOROPLASTIC"/>
    <property type="match status" value="1"/>
</dbReference>
<sequence>MKLALTPAEITALVARIDAIKQKFGYYGATDSVCYLDNAATSFKPPIFLNALNQNLDFSNLTEIQQKFHRCATLWARCFNVGPEQVLYTNSATYSLNLLAYFLEDQLQPGDEILVNHHEHIANLYPWQELAKRKNLNLNYIPANQFLTEELILAMITPQTKIIPIHNFSNVTSWKIDVTSLARKIKAIRPDIILVVDATQFLQHYSIDLANSEIDFLAGSMHKVYGGFGVGFLYAHPKYLTELHTSRVSGWFLSTTNFITNYQTLDLNNFLAMEQFLELWSDPATLAAIDQYETFLAEYFIAHFPKTNHGFTIKNLDHPALKYIVLSHNKFMGPDLQRYFSHHKIIIASGVNCAKFSNLIYATRNLMRVSFCFINTIADLDYLLAKIGAFSEDQLLFEWA</sequence>
<organism evidence="4 5">
    <name type="scientific">Mycoplasmoides fastidiosum</name>
    <dbReference type="NCBI Taxonomy" id="92758"/>
    <lineage>
        <taxon>Bacteria</taxon>
        <taxon>Bacillati</taxon>
        <taxon>Mycoplasmatota</taxon>
        <taxon>Mycoplasmoidales</taxon>
        <taxon>Mycoplasmoidaceae</taxon>
        <taxon>Mycoplasmoides</taxon>
    </lineage>
</organism>
<dbReference type="InterPro" id="IPR015424">
    <property type="entry name" value="PyrdxlP-dep_Trfase"/>
</dbReference>
<evidence type="ECO:0000256" key="2">
    <source>
        <dbReference type="ARBA" id="ARBA00022898"/>
    </source>
</evidence>
<dbReference type="GO" id="GO:0016829">
    <property type="term" value="F:lyase activity"/>
    <property type="evidence" value="ECO:0007669"/>
    <property type="project" value="UniProtKB-KW"/>
</dbReference>
<proteinExistence type="predicted"/>
<reference evidence="4" key="1">
    <citation type="submission" date="2023-07" db="EMBL/GenBank/DDBJ databases">
        <title>Genomic Encyclopedia of Type Strains, Phase IV (KMG-IV): sequencing the most valuable type-strain genomes for metagenomic binning, comparative biology and taxonomic classification.</title>
        <authorList>
            <person name="Goeker M."/>
        </authorList>
    </citation>
    <scope>NUCLEOTIDE SEQUENCE [LARGE SCALE GENOMIC DNA]</scope>
    <source>
        <strain evidence="4">DSM 21204</strain>
    </source>
</reference>
<keyword evidence="4" id="KW-0456">Lyase</keyword>
<name>A0ABU0M0F3_9BACT</name>
<dbReference type="Pfam" id="PF00266">
    <property type="entry name" value="Aminotran_5"/>
    <property type="match status" value="1"/>
</dbReference>
<comment type="cofactor">
    <cofactor evidence="1">
        <name>pyridoxal 5'-phosphate</name>
        <dbReference type="ChEBI" id="CHEBI:597326"/>
    </cofactor>
</comment>
<dbReference type="SUPFAM" id="SSF53383">
    <property type="entry name" value="PLP-dependent transferases"/>
    <property type="match status" value="1"/>
</dbReference>
<dbReference type="EMBL" id="JAUSWO010000001">
    <property type="protein sequence ID" value="MDQ0514333.1"/>
    <property type="molecule type" value="Genomic_DNA"/>
</dbReference>
<evidence type="ECO:0000259" key="3">
    <source>
        <dbReference type="Pfam" id="PF00266"/>
    </source>
</evidence>
<dbReference type="Proteomes" id="UP001240643">
    <property type="component" value="Unassembled WGS sequence"/>
</dbReference>
<dbReference type="InterPro" id="IPR000192">
    <property type="entry name" value="Aminotrans_V_dom"/>
</dbReference>